<reference evidence="7 8" key="1">
    <citation type="submission" date="2017-02" db="EMBL/GenBank/DDBJ databases">
        <title>The new phylogeny of genus Mycobacterium.</title>
        <authorList>
            <person name="Tortoli E."/>
            <person name="Trovato A."/>
            <person name="Cirillo D.M."/>
        </authorList>
    </citation>
    <scope>NUCLEOTIDE SEQUENCE [LARGE SCALE GENOMIC DNA]</scope>
    <source>
        <strain evidence="7 8">DSM 44338</strain>
    </source>
</reference>
<evidence type="ECO:0000256" key="2">
    <source>
        <dbReference type="ARBA" id="ARBA00008138"/>
    </source>
</evidence>
<dbReference type="EMBL" id="MVIM01000003">
    <property type="protein sequence ID" value="ORB66836.1"/>
    <property type="molecule type" value="Genomic_DNA"/>
</dbReference>
<evidence type="ECO:0000313" key="8">
    <source>
        <dbReference type="Proteomes" id="UP000192411"/>
    </source>
</evidence>
<proteinExistence type="inferred from homology"/>
<dbReference type="InterPro" id="IPR007213">
    <property type="entry name" value="Ppm1/Ppm2/Tcmp"/>
</dbReference>
<comment type="similarity">
    <text evidence="2 6">Belongs to the UPF0677 family.</text>
</comment>
<evidence type="ECO:0000313" key="7">
    <source>
        <dbReference type="EMBL" id="ORB66836.1"/>
    </source>
</evidence>
<evidence type="ECO:0000256" key="1">
    <source>
        <dbReference type="ARBA" id="ARBA00003907"/>
    </source>
</evidence>
<dbReference type="FunFam" id="3.40.50.150:FF:000152">
    <property type="entry name" value="S-adenosyl-L-methionine-dependent methyltransferase"/>
    <property type="match status" value="1"/>
</dbReference>
<dbReference type="STRING" id="75922.BST47_07045"/>
<comment type="caution">
    <text evidence="7">The sequence shown here is derived from an EMBL/GenBank/DDBJ whole genome shotgun (WGS) entry which is preliminary data.</text>
</comment>
<dbReference type="PANTHER" id="PTHR43619">
    <property type="entry name" value="S-ADENOSYL-L-METHIONINE-DEPENDENT METHYLTRANSFERASE YKTD-RELATED"/>
    <property type="match status" value="1"/>
</dbReference>
<dbReference type="OrthoDB" id="9806164at2"/>
<keyword evidence="8" id="KW-1185">Reference proteome</keyword>
<keyword evidence="3 6" id="KW-0489">Methyltransferase</keyword>
<dbReference type="EC" id="2.1.1.-" evidence="6"/>
<organism evidence="7 8">
    <name type="scientific">Mycolicibacterium tusciae</name>
    <dbReference type="NCBI Taxonomy" id="75922"/>
    <lineage>
        <taxon>Bacteria</taxon>
        <taxon>Bacillati</taxon>
        <taxon>Actinomycetota</taxon>
        <taxon>Actinomycetes</taxon>
        <taxon>Mycobacteriales</taxon>
        <taxon>Mycobacteriaceae</taxon>
        <taxon>Mycolicibacterium</taxon>
    </lineage>
</organism>
<dbReference type="GO" id="GO:0032259">
    <property type="term" value="P:methylation"/>
    <property type="evidence" value="ECO:0007669"/>
    <property type="project" value="UniProtKB-KW"/>
</dbReference>
<keyword evidence="4 7" id="KW-0808">Transferase</keyword>
<evidence type="ECO:0000256" key="4">
    <source>
        <dbReference type="ARBA" id="ARBA00022679"/>
    </source>
</evidence>
<dbReference type="InterPro" id="IPR029063">
    <property type="entry name" value="SAM-dependent_MTases_sf"/>
</dbReference>
<name>A0A1X0JX74_9MYCO</name>
<dbReference type="Proteomes" id="UP000192411">
    <property type="component" value="Unassembled WGS sequence"/>
</dbReference>
<protein>
    <recommendedName>
        <fullName evidence="6">S-adenosyl-L-methionine-dependent methyltransferase</fullName>
        <ecNumber evidence="6">2.1.1.-</ecNumber>
    </recommendedName>
</protein>
<dbReference type="Pfam" id="PF04072">
    <property type="entry name" value="LCM"/>
    <property type="match status" value="1"/>
</dbReference>
<accession>A0A1X0JX74</accession>
<evidence type="ECO:0000256" key="5">
    <source>
        <dbReference type="ARBA" id="ARBA00022691"/>
    </source>
</evidence>
<comment type="function">
    <text evidence="1 6">Exhibits S-adenosyl-L-methionine-dependent methyltransferase activity.</text>
</comment>
<keyword evidence="5 6" id="KW-0949">S-adenosyl-L-methionine</keyword>
<evidence type="ECO:0000256" key="3">
    <source>
        <dbReference type="ARBA" id="ARBA00022603"/>
    </source>
</evidence>
<dbReference type="GO" id="GO:0008168">
    <property type="term" value="F:methyltransferase activity"/>
    <property type="evidence" value="ECO:0007669"/>
    <property type="project" value="UniProtKB-UniRule"/>
</dbReference>
<dbReference type="InterPro" id="IPR011610">
    <property type="entry name" value="SAM_mthyl_Trfase_ML2640-like"/>
</dbReference>
<evidence type="ECO:0000256" key="6">
    <source>
        <dbReference type="RuleBase" id="RU362030"/>
    </source>
</evidence>
<dbReference type="PANTHER" id="PTHR43619:SF2">
    <property type="entry name" value="S-ADENOSYL-L-METHIONINE-DEPENDENT METHYLTRANSFERASES SUPERFAMILY PROTEIN"/>
    <property type="match status" value="1"/>
</dbReference>
<gene>
    <name evidence="7" type="ORF">BST47_07045</name>
</gene>
<dbReference type="Gene3D" id="3.40.50.150">
    <property type="entry name" value="Vaccinia Virus protein VP39"/>
    <property type="match status" value="1"/>
</dbReference>
<sequence>MARTDKDTWDLASSVGATATMVAAARAIATKADDALIDDPFAEPLVRAVGVDFFTKLASGELRAEDLDVDHASVGMARMTDNMAVRTKFFDEFFTSATGGEVGIRQAVILASGLDSRAYRLAWPAGTTVYEIDQPEVIEFKTRTLADFGAEPTADRRTVAVDLRFDWPSALIAAGFDPSRPTAWSAEGLLGYLPPEAQDKLLDTITELSAVGSRVAVESTPNIDAADHEKAIERMQEAAQQWRDHGFELDFADLIYLGDRNEASAYLADRGWHITFQSVKQLLSENGLPPITEEDDDVARFGELQYVTGILES</sequence>
<dbReference type="AlphaFoldDB" id="A0A1X0JX74"/>
<dbReference type="SUPFAM" id="SSF53335">
    <property type="entry name" value="S-adenosyl-L-methionine-dependent methyltransferases"/>
    <property type="match status" value="1"/>
</dbReference>
<dbReference type="NCBIfam" id="TIGR00027">
    <property type="entry name" value="mthyl_TIGR00027"/>
    <property type="match status" value="1"/>
</dbReference>
<dbReference type="RefSeq" id="WP_083124689.1">
    <property type="nucleotide sequence ID" value="NZ_MVIM01000003.1"/>
</dbReference>